<organism evidence="12 13">
    <name type="scientific">Limulus polyphemus</name>
    <name type="common">Atlantic horseshoe crab</name>
    <dbReference type="NCBI Taxonomy" id="6850"/>
    <lineage>
        <taxon>Eukaryota</taxon>
        <taxon>Metazoa</taxon>
        <taxon>Ecdysozoa</taxon>
        <taxon>Arthropoda</taxon>
        <taxon>Chelicerata</taxon>
        <taxon>Merostomata</taxon>
        <taxon>Xiphosura</taxon>
        <taxon>Limulidae</taxon>
        <taxon>Limulus</taxon>
    </lineage>
</organism>
<dbReference type="CDD" id="cd00112">
    <property type="entry name" value="LDLa"/>
    <property type="match status" value="1"/>
</dbReference>
<dbReference type="PANTHER" id="PTHR16514">
    <property type="entry name" value="LOW DENSITY LIPOPROTEIN RECEPTOR CLASS A DOMAIN-CONTAINING 4A"/>
    <property type="match status" value="1"/>
</dbReference>
<dbReference type="Gene3D" id="4.10.400.10">
    <property type="entry name" value="Low-density Lipoprotein Receptor"/>
    <property type="match status" value="1"/>
</dbReference>
<dbReference type="Proteomes" id="UP000694941">
    <property type="component" value="Unplaced"/>
</dbReference>
<evidence type="ECO:0000313" key="12">
    <source>
        <dbReference type="Proteomes" id="UP000694941"/>
    </source>
</evidence>
<evidence type="ECO:0000256" key="6">
    <source>
        <dbReference type="ARBA" id="ARBA00022753"/>
    </source>
</evidence>
<comment type="similarity">
    <text evidence="3">Belongs to the PMEPA1 family.</text>
</comment>
<name>A0ABM1TFQ1_LIMPO</name>
<sequence>MTVCVTSLQPSLFSESCVFKCSSNECLRSLTLVCNGVSDCLNGSDENGCPVNLLETPTPNAFASLPGASEVSSIQIIIIVIAIVLKLGLLTCIISHYKMGARSWSERQGRPPPQTSRRQAFLLAPLPHQQQLYLSTPQHSVLYTQHGIQNKRQLELTIQREKQIRQQSVQTDLALNLPVSLTLPDGEEYPYGSSKLLRLRDSQQESELRRGCVQPPPNRTVIQEDGLQAYRSKPKSQNFKSSTPASVLRTIDENPLVIPFQTIKNNGCTKSQALPSYLRLPEPTCDRTTNFRCDNSNNDAGYRGQVIFGASDSIQI</sequence>
<dbReference type="Pfam" id="PF00057">
    <property type="entry name" value="Ldl_recept_a"/>
    <property type="match status" value="1"/>
</dbReference>
<evidence type="ECO:0000256" key="9">
    <source>
        <dbReference type="ARBA" id="ARBA00023157"/>
    </source>
</evidence>
<keyword evidence="12" id="KW-1185">Reference proteome</keyword>
<dbReference type="InterPro" id="IPR043445">
    <property type="entry name" value="TMEPAI/LRAD4"/>
</dbReference>
<gene>
    <name evidence="13" type="primary">LOC106469724</name>
</gene>
<evidence type="ECO:0000313" key="13">
    <source>
        <dbReference type="RefSeq" id="XP_022254707.1"/>
    </source>
</evidence>
<proteinExistence type="inferred from homology"/>
<comment type="caution">
    <text evidence="10">Lacks conserved residue(s) required for the propagation of feature annotation.</text>
</comment>
<keyword evidence="6" id="KW-0967">Endosome</keyword>
<keyword evidence="8 11" id="KW-0472">Membrane</keyword>
<keyword evidence="4 11" id="KW-0812">Transmembrane</keyword>
<dbReference type="InterPro" id="IPR002172">
    <property type="entry name" value="LDrepeatLR_classA_rpt"/>
</dbReference>
<evidence type="ECO:0000256" key="1">
    <source>
        <dbReference type="ARBA" id="ARBA00004146"/>
    </source>
</evidence>
<protein>
    <submittedName>
        <fullName evidence="13">Low-density lipoprotein receptor class A domain-containing protein 4-like isoform X1</fullName>
    </submittedName>
</protein>
<dbReference type="InterPro" id="IPR036055">
    <property type="entry name" value="LDL_receptor-like_sf"/>
</dbReference>
<dbReference type="RefSeq" id="XP_022254707.1">
    <property type="nucleotide sequence ID" value="XM_022398999.1"/>
</dbReference>
<dbReference type="InterPro" id="IPR023415">
    <property type="entry name" value="LDLR_class-A_CS"/>
</dbReference>
<evidence type="ECO:0000256" key="2">
    <source>
        <dbReference type="ARBA" id="ARBA00004190"/>
    </source>
</evidence>
<comment type="subcellular location">
    <subcellularLocation>
        <location evidence="1">Early endosome membrane</location>
    </subcellularLocation>
    <subcellularLocation>
        <location evidence="2">Endosome membrane</location>
        <topology evidence="2">Single-pass membrane protein</topology>
    </subcellularLocation>
</comment>
<keyword evidence="5" id="KW-0734">Signal transduction inhibitor</keyword>
<keyword evidence="7 11" id="KW-1133">Transmembrane helix</keyword>
<evidence type="ECO:0000256" key="8">
    <source>
        <dbReference type="ARBA" id="ARBA00023136"/>
    </source>
</evidence>
<evidence type="ECO:0000256" key="7">
    <source>
        <dbReference type="ARBA" id="ARBA00022989"/>
    </source>
</evidence>
<dbReference type="PROSITE" id="PS50068">
    <property type="entry name" value="LDLRA_2"/>
    <property type="match status" value="1"/>
</dbReference>
<evidence type="ECO:0000256" key="10">
    <source>
        <dbReference type="PROSITE-ProRule" id="PRU00124"/>
    </source>
</evidence>
<keyword evidence="9 10" id="KW-1015">Disulfide bond</keyword>
<evidence type="ECO:0000256" key="11">
    <source>
        <dbReference type="SAM" id="Phobius"/>
    </source>
</evidence>
<accession>A0ABM1TFQ1</accession>
<dbReference type="GeneID" id="106469724"/>
<dbReference type="PANTHER" id="PTHR16514:SF3">
    <property type="entry name" value="LOW-DENSITY LIPOPROTEIN RECEPTOR CLASS A DOMAIN-CONTAINING PROTEIN 4-LIKE ISOFORM X1"/>
    <property type="match status" value="1"/>
</dbReference>
<feature type="disulfide bond" evidence="10">
    <location>
        <begin position="34"/>
        <end position="49"/>
    </location>
</feature>
<evidence type="ECO:0000256" key="5">
    <source>
        <dbReference type="ARBA" id="ARBA00022700"/>
    </source>
</evidence>
<dbReference type="SUPFAM" id="SSF57424">
    <property type="entry name" value="LDL receptor-like module"/>
    <property type="match status" value="1"/>
</dbReference>
<dbReference type="SMART" id="SM00192">
    <property type="entry name" value="LDLa"/>
    <property type="match status" value="1"/>
</dbReference>
<dbReference type="PROSITE" id="PS01209">
    <property type="entry name" value="LDLRA_1"/>
    <property type="match status" value="1"/>
</dbReference>
<reference evidence="13" key="1">
    <citation type="submission" date="2025-08" db="UniProtKB">
        <authorList>
            <consortium name="RefSeq"/>
        </authorList>
    </citation>
    <scope>IDENTIFICATION</scope>
    <source>
        <tissue evidence="13">Muscle</tissue>
    </source>
</reference>
<feature type="transmembrane region" description="Helical" evidence="11">
    <location>
        <begin position="74"/>
        <end position="97"/>
    </location>
</feature>
<evidence type="ECO:0000256" key="4">
    <source>
        <dbReference type="ARBA" id="ARBA00022692"/>
    </source>
</evidence>
<evidence type="ECO:0000256" key="3">
    <source>
        <dbReference type="ARBA" id="ARBA00009908"/>
    </source>
</evidence>